<comment type="subcellular location">
    <subcellularLocation>
        <location evidence="1">Cell projection</location>
        <location evidence="1">Cilium</location>
    </subcellularLocation>
    <subcellularLocation>
        <location evidence="2">Cytoplasm</location>
    </subcellularLocation>
</comment>
<dbReference type="InterPro" id="IPR056310">
    <property type="entry name" value="Ig-CFAP74_4th"/>
</dbReference>
<dbReference type="PANTHER" id="PTHR22538">
    <property type="entry name" value="CILIA- AND FLAGELLA-ASSOCIATED PROTEIN 74"/>
    <property type="match status" value="1"/>
</dbReference>
<feature type="compositionally biased region" description="Polar residues" evidence="7">
    <location>
        <begin position="1190"/>
        <end position="1200"/>
    </location>
</feature>
<evidence type="ECO:0000259" key="10">
    <source>
        <dbReference type="Pfam" id="PF24778"/>
    </source>
</evidence>
<evidence type="ECO:0000313" key="12">
    <source>
        <dbReference type="Proteomes" id="UP000515156"/>
    </source>
</evidence>
<evidence type="ECO:0000256" key="3">
    <source>
        <dbReference type="ARBA" id="ARBA00022490"/>
    </source>
</evidence>
<evidence type="ECO:0000259" key="9">
    <source>
        <dbReference type="Pfam" id="PF24770"/>
    </source>
</evidence>
<evidence type="ECO:0000256" key="7">
    <source>
        <dbReference type="SAM" id="MobiDB-lite"/>
    </source>
</evidence>
<feature type="domain" description="CFAP74 second Ig-like" evidence="9">
    <location>
        <begin position="640"/>
        <end position="824"/>
    </location>
</feature>
<dbReference type="InterPro" id="IPR056307">
    <property type="entry name" value="Ig-CFAP74_3rd"/>
</dbReference>
<dbReference type="Proteomes" id="UP000515156">
    <property type="component" value="Chromosome 13"/>
</dbReference>
<evidence type="ECO:0000256" key="1">
    <source>
        <dbReference type="ARBA" id="ARBA00004138"/>
    </source>
</evidence>
<feature type="domain" description="CFAP74 third Ig-like" evidence="10">
    <location>
        <begin position="826"/>
        <end position="942"/>
    </location>
</feature>
<feature type="region of interest" description="Disordered" evidence="7">
    <location>
        <begin position="388"/>
        <end position="409"/>
    </location>
</feature>
<evidence type="ECO:0000256" key="6">
    <source>
        <dbReference type="SAM" id="Coils"/>
    </source>
</evidence>
<feature type="compositionally biased region" description="Basic and acidic residues" evidence="7">
    <location>
        <begin position="450"/>
        <end position="463"/>
    </location>
</feature>
<feature type="region of interest" description="Disordered" evidence="7">
    <location>
        <begin position="1159"/>
        <end position="1208"/>
    </location>
</feature>
<evidence type="ECO:0000256" key="5">
    <source>
        <dbReference type="ARBA" id="ARBA00023273"/>
    </source>
</evidence>
<dbReference type="Gene3D" id="2.60.40.10">
    <property type="entry name" value="Immunoglobulins"/>
    <property type="match status" value="4"/>
</dbReference>
<dbReference type="Pfam" id="PF24798">
    <property type="entry name" value="Ig-CFAP74_4th"/>
    <property type="match status" value="1"/>
</dbReference>
<accession>A0A6P7WVM8</accession>
<dbReference type="Pfam" id="PF24778">
    <property type="entry name" value="Ig-CFAP74_3rd"/>
    <property type="match status" value="1"/>
</dbReference>
<dbReference type="GO" id="GO:0005929">
    <property type="term" value="C:cilium"/>
    <property type="evidence" value="ECO:0007669"/>
    <property type="project" value="UniProtKB-SubCell"/>
</dbReference>
<feature type="coiled-coil region" evidence="6">
    <location>
        <begin position="306"/>
        <end position="373"/>
    </location>
</feature>
<dbReference type="InParanoid" id="A0A6P7WVM8"/>
<keyword evidence="12" id="KW-1185">Reference proteome</keyword>
<dbReference type="InterPro" id="IPR056306">
    <property type="entry name" value="Ig-CFAP74_2nd"/>
</dbReference>
<feature type="region of interest" description="Disordered" evidence="7">
    <location>
        <begin position="719"/>
        <end position="759"/>
    </location>
</feature>
<protein>
    <submittedName>
        <fullName evidence="13">Cilia- and flagella-associated protein 74 isoform X1</fullName>
    </submittedName>
</protein>
<keyword evidence="4" id="KW-0969">Cilium</keyword>
<keyword evidence="13" id="KW-0282">Flagellum</keyword>
<dbReference type="Pfam" id="PF22544">
    <property type="entry name" value="HYDIN_VesB_CFA65-like_Ig"/>
    <property type="match status" value="1"/>
</dbReference>
<feature type="compositionally biased region" description="Basic and acidic residues" evidence="7">
    <location>
        <begin position="722"/>
        <end position="732"/>
    </location>
</feature>
<dbReference type="PANTHER" id="PTHR22538:SF0">
    <property type="entry name" value="CILIA- AND FLAGELLA-ASSOCIATED PROTEIN 74"/>
    <property type="match status" value="1"/>
</dbReference>
<dbReference type="GO" id="GO:0005737">
    <property type="term" value="C:cytoplasm"/>
    <property type="evidence" value="ECO:0007669"/>
    <property type="project" value="UniProtKB-SubCell"/>
</dbReference>
<keyword evidence="6" id="KW-0175">Coiled coil</keyword>
<proteinExistence type="predicted"/>
<dbReference type="RefSeq" id="XP_030041944.1">
    <property type="nucleotide sequence ID" value="XM_030186084.1"/>
</dbReference>
<feature type="domain" description="CFAP74 fourth Ig-like" evidence="11">
    <location>
        <begin position="949"/>
        <end position="1042"/>
    </location>
</feature>
<feature type="coiled-coil region" evidence="6">
    <location>
        <begin position="107"/>
        <end position="141"/>
    </location>
</feature>
<dbReference type="CTD" id="85452"/>
<keyword evidence="5" id="KW-0966">Cell projection</keyword>
<feature type="coiled-coil region" evidence="6">
    <location>
        <begin position="192"/>
        <end position="260"/>
    </location>
</feature>
<feature type="compositionally biased region" description="Basic and acidic residues" evidence="7">
    <location>
        <begin position="422"/>
        <end position="431"/>
    </location>
</feature>
<organism evidence="12 13">
    <name type="scientific">Microcaecilia unicolor</name>
    <dbReference type="NCBI Taxonomy" id="1415580"/>
    <lineage>
        <taxon>Eukaryota</taxon>
        <taxon>Metazoa</taxon>
        <taxon>Chordata</taxon>
        <taxon>Craniata</taxon>
        <taxon>Vertebrata</taxon>
        <taxon>Euteleostomi</taxon>
        <taxon>Amphibia</taxon>
        <taxon>Gymnophiona</taxon>
        <taxon>Siphonopidae</taxon>
        <taxon>Microcaecilia</taxon>
    </lineage>
</organism>
<evidence type="ECO:0000313" key="13">
    <source>
        <dbReference type="RefSeq" id="XP_030041944.1"/>
    </source>
</evidence>
<dbReference type="GeneID" id="115456784"/>
<sequence length="1679" mass="189091">MEQIEYDALEEDESYVPFWQCKQYAARHTPEKAKDDIKVHKLAEDSDAGEVKIEEEESDVSWEMEELQISSQDLPKKISHSARVHTLNLRRNLNQLENIWKEKILINEKIRGELKACRLRIEKLEKERDSVAEEIKAEEEAGNIAAVFRLHGTYRRVVTELHNEEDIESTITLMQQENEYELWQVDTEQVKFEGLRDQVQKEEGEYNKQRIEQAEQRVQKEQLAILQAQHRHKRELHKEVEDLEERELRHRKAVEAAQKNHEKAVQFLKETMSRVHQKEAEEEVKTRENMEKRMQAILSLKNSIAANRENLRVRQAQNKVKAAEAKKQEMREKEAVLAEGGNVIQHLYHQKRLQEFEKQKHDLEEQQKLRKVEIVRRILQEEAYMKKQKKQISNDTSKSLDETQRVSKPRSKALQYVEEAFREKPDLESKPKKWRSPSLDEGSLFGDLSTELREERTHEKKMEEDEEEQNMFDQPEFTGLWEQGYEQYEEITSEFDSKPVGGTKMEKEILAATLDKLRNGIIQKQVAAGHEFKGCPFYSKPSVIHFKDFEVGKAYKKRVILTNASYGINYCRLMGISEDLKDFVRIHFNPPGQLCTGMSCEMMVTFKPMINEDLKGEVMLSAQTGRFSIPLKCTIKKCSLAVDKEFIDFGTHVIGETILRTITLTNQGALGTKFQLQTPTDVEAMRLTTAKSSPGRVASFDSIGAISEDTTRCSSVVPRASRKMEMKTDSRTTENLGPVEPSSSEAGIETENVKELESPPGEKTVEIKLGEVTKGEIGPSSTVKLQIIFTPLIPGEVEAEFEITFDNPDCKSIHLRARGAALDLPVWVSKPNIDLRICMYDRLYQDSIVFQNRGKTALHLKFEVCKELKLHMDVLPKIGYINAQASFSIQLKFLPRQSLPEDAGKYFDKETGVLEAPLTVLIVGQVLYFTKPIQVTVHAIVTSSNLEITPAEVDFGYCTIYEVVTSTIQITNRSILPQEFGFVGIPEFIEVQPNDGFGTLLPLESLQMDIIFKAQKAKEYKMDLTCKTAINRQFKVSCKAIGVHPPLALSHSLIRFAATALNDMSTAILYVINSHTSRNYFAYDVPRIGKGDVAPVGPTFFEFLIPEGSPIDIMPSVGSVLPGEKCLVRVCFRPTLSEQSIKEEAVRIQQKTLEARAVPRKESIKETEVPSKKEKREPKSEKKSAKKSPGRTSPKSTGHTSPPKHSVKANKSDIFTACLLKPDDIKPDSDVYFAAQTASFQRFSGQFERHIVPCFVASSAVSTDPKKSTKLNYSPYNTLYLELCCPSVAPPIIIISDNGRNNISFGEVAVGQRVLKKVEIQNISQAPLEVGFSILSPLGPFVLLNAVGILEPGNSAPLLISFSPQESKRFYENLEVRSSKAVLRLNITGQGLAPSVVCSVQDGVINMGYVLSNDSVTTTFKLQNVSAVALQYSIKLDSLSVTRHEEQQKRPPFLGSGREASSLVGTQNFSGLSVFSVSPVEGILDPGITQDFTVTFSPDHESLYYSDCLRVELFNKEIAHVIHLKGASRNHMMFVEGGDPLDVSVESLSITPTYEDSTKDQEETAKLVLLKLQCVQTQNTITPAVREIYIGSVRTSQTSGRKSVEFTLENLPLLNHNGFSAEPVKGMVEPGQRKAISVSWVPPAGFDLKYPATATAQLTVKGDIIEKYKIICSALVISS</sequence>
<dbReference type="Pfam" id="PF24771">
    <property type="entry name" value="Ig_CFAP74_1st"/>
    <property type="match status" value="1"/>
</dbReference>
<feature type="domain" description="HYDIN/VesB/CFA65-like Ig-like" evidence="8">
    <location>
        <begin position="1302"/>
        <end position="1381"/>
    </location>
</feature>
<dbReference type="OrthoDB" id="545169at2759"/>
<name>A0A6P7WVM8_9AMPH</name>
<dbReference type="InterPro" id="IPR053879">
    <property type="entry name" value="HYDIN_VesB_CFA65-like_Ig"/>
</dbReference>
<dbReference type="KEGG" id="muo:115456784"/>
<feature type="region of interest" description="Disordered" evidence="7">
    <location>
        <begin position="422"/>
        <end position="471"/>
    </location>
</feature>
<reference evidence="13" key="1">
    <citation type="submission" date="2025-08" db="UniProtKB">
        <authorList>
            <consortium name="RefSeq"/>
        </authorList>
    </citation>
    <scope>IDENTIFICATION</scope>
</reference>
<dbReference type="FunCoup" id="A0A6P7WVM8">
    <property type="interactions" value="149"/>
</dbReference>
<evidence type="ECO:0000256" key="4">
    <source>
        <dbReference type="ARBA" id="ARBA00023069"/>
    </source>
</evidence>
<keyword evidence="3" id="KW-0963">Cytoplasm</keyword>
<evidence type="ECO:0000259" key="11">
    <source>
        <dbReference type="Pfam" id="PF24798"/>
    </source>
</evidence>
<evidence type="ECO:0000256" key="2">
    <source>
        <dbReference type="ARBA" id="ARBA00004496"/>
    </source>
</evidence>
<dbReference type="InterPro" id="IPR013783">
    <property type="entry name" value="Ig-like_fold"/>
</dbReference>
<dbReference type="Pfam" id="PF24770">
    <property type="entry name" value="Ig-CFAP74_2"/>
    <property type="match status" value="1"/>
</dbReference>
<evidence type="ECO:0000259" key="8">
    <source>
        <dbReference type="Pfam" id="PF22544"/>
    </source>
</evidence>
<gene>
    <name evidence="13" type="primary">CFAP74</name>
</gene>
<feature type="compositionally biased region" description="Basic and acidic residues" evidence="7">
    <location>
        <begin position="1159"/>
        <end position="1183"/>
    </location>
</feature>